<dbReference type="GO" id="GO:0015833">
    <property type="term" value="P:peptide transport"/>
    <property type="evidence" value="ECO:0007669"/>
    <property type="project" value="InterPro"/>
</dbReference>
<dbReference type="GO" id="GO:0016887">
    <property type="term" value="F:ATP hydrolysis activity"/>
    <property type="evidence" value="ECO:0007669"/>
    <property type="project" value="InterPro"/>
</dbReference>
<evidence type="ECO:0000256" key="4">
    <source>
        <dbReference type="ARBA" id="ARBA00022840"/>
    </source>
</evidence>
<dbReference type="InterPro" id="IPR003593">
    <property type="entry name" value="AAA+_ATPase"/>
</dbReference>
<protein>
    <submittedName>
        <fullName evidence="6">Dipeptide ABC transporter ATP-binding protein</fullName>
    </submittedName>
</protein>
<dbReference type="NCBIfam" id="TIGR01727">
    <property type="entry name" value="oligo_HPY"/>
    <property type="match status" value="1"/>
</dbReference>
<dbReference type="PROSITE" id="PS00211">
    <property type="entry name" value="ABC_TRANSPORTER_1"/>
    <property type="match status" value="1"/>
</dbReference>
<dbReference type="NCBIfam" id="NF008453">
    <property type="entry name" value="PRK11308.1"/>
    <property type="match status" value="1"/>
</dbReference>
<proteinExistence type="inferred from homology"/>
<gene>
    <name evidence="6" type="ORF">F4Y08_03790</name>
</gene>
<dbReference type="GO" id="GO:0005524">
    <property type="term" value="F:ATP binding"/>
    <property type="evidence" value="ECO:0007669"/>
    <property type="project" value="UniProtKB-KW"/>
</dbReference>
<dbReference type="PANTHER" id="PTHR43776">
    <property type="entry name" value="TRANSPORT ATP-BINDING PROTEIN"/>
    <property type="match status" value="1"/>
</dbReference>
<feature type="domain" description="ABC transporter" evidence="5">
    <location>
        <begin position="8"/>
        <end position="261"/>
    </location>
</feature>
<keyword evidence="4 6" id="KW-0067">ATP-binding</keyword>
<comment type="caution">
    <text evidence="6">The sequence shown here is derived from an EMBL/GenBank/DDBJ whole genome shotgun (WGS) entry which is preliminary data.</text>
</comment>
<organism evidence="6">
    <name type="scientific">Caldilineaceae bacterium SB0662_bin_9</name>
    <dbReference type="NCBI Taxonomy" id="2605258"/>
    <lineage>
        <taxon>Bacteria</taxon>
        <taxon>Bacillati</taxon>
        <taxon>Chloroflexota</taxon>
        <taxon>Caldilineae</taxon>
        <taxon>Caldilineales</taxon>
        <taxon>Caldilineaceae</taxon>
    </lineage>
</organism>
<dbReference type="GO" id="GO:0055085">
    <property type="term" value="P:transmembrane transport"/>
    <property type="evidence" value="ECO:0007669"/>
    <property type="project" value="UniProtKB-ARBA"/>
</dbReference>
<reference evidence="6" key="1">
    <citation type="submission" date="2019-09" db="EMBL/GenBank/DDBJ databases">
        <title>Characterisation of the sponge microbiome using genome-centric metagenomics.</title>
        <authorList>
            <person name="Engelberts J.P."/>
            <person name="Robbins S.J."/>
            <person name="De Goeij J.M."/>
            <person name="Aranda M."/>
            <person name="Bell S.C."/>
            <person name="Webster N.S."/>
        </authorList>
    </citation>
    <scope>NUCLEOTIDE SEQUENCE</scope>
    <source>
        <strain evidence="6">SB0662_bin_9</strain>
    </source>
</reference>
<dbReference type="AlphaFoldDB" id="A0A6B1DP01"/>
<evidence type="ECO:0000256" key="2">
    <source>
        <dbReference type="ARBA" id="ARBA00022448"/>
    </source>
</evidence>
<evidence type="ECO:0000256" key="3">
    <source>
        <dbReference type="ARBA" id="ARBA00022741"/>
    </source>
</evidence>
<evidence type="ECO:0000256" key="1">
    <source>
        <dbReference type="ARBA" id="ARBA00005417"/>
    </source>
</evidence>
<dbReference type="FunFam" id="3.40.50.300:FF:000016">
    <property type="entry name" value="Oligopeptide ABC transporter ATP-binding component"/>
    <property type="match status" value="1"/>
</dbReference>
<dbReference type="EMBL" id="VXPY01000021">
    <property type="protein sequence ID" value="MYD89449.1"/>
    <property type="molecule type" value="Genomic_DNA"/>
</dbReference>
<dbReference type="InterPro" id="IPR050319">
    <property type="entry name" value="ABC_transp_ATP-bind"/>
</dbReference>
<evidence type="ECO:0000259" key="5">
    <source>
        <dbReference type="PROSITE" id="PS50893"/>
    </source>
</evidence>
<dbReference type="Pfam" id="PF08352">
    <property type="entry name" value="oligo_HPY"/>
    <property type="match status" value="1"/>
</dbReference>
<name>A0A6B1DP01_9CHLR</name>
<dbReference type="SUPFAM" id="SSF52540">
    <property type="entry name" value="P-loop containing nucleoside triphosphate hydrolases"/>
    <property type="match status" value="1"/>
</dbReference>
<comment type="similarity">
    <text evidence="1">Belongs to the ABC transporter superfamily.</text>
</comment>
<dbReference type="InterPro" id="IPR027417">
    <property type="entry name" value="P-loop_NTPase"/>
</dbReference>
<dbReference type="InterPro" id="IPR017871">
    <property type="entry name" value="ABC_transporter-like_CS"/>
</dbReference>
<dbReference type="CDD" id="cd03257">
    <property type="entry name" value="ABC_NikE_OppD_transporters"/>
    <property type="match status" value="1"/>
</dbReference>
<keyword evidence="2" id="KW-0813">Transport</keyword>
<dbReference type="SMART" id="SM00382">
    <property type="entry name" value="AAA"/>
    <property type="match status" value="1"/>
</dbReference>
<dbReference type="InterPro" id="IPR013563">
    <property type="entry name" value="Oligopep_ABC_C"/>
</dbReference>
<dbReference type="Pfam" id="PF00005">
    <property type="entry name" value="ABC_tran"/>
    <property type="match status" value="1"/>
</dbReference>
<dbReference type="Gene3D" id="3.40.50.300">
    <property type="entry name" value="P-loop containing nucleotide triphosphate hydrolases"/>
    <property type="match status" value="1"/>
</dbReference>
<evidence type="ECO:0000313" key="6">
    <source>
        <dbReference type="EMBL" id="MYD89449.1"/>
    </source>
</evidence>
<keyword evidence="3" id="KW-0547">Nucleotide-binding</keyword>
<dbReference type="PROSITE" id="PS50893">
    <property type="entry name" value="ABC_TRANSPORTER_2"/>
    <property type="match status" value="1"/>
</dbReference>
<dbReference type="InterPro" id="IPR003439">
    <property type="entry name" value="ABC_transporter-like_ATP-bd"/>
</dbReference>
<sequence length="339" mass="37398">MSDGAPLLEVRNLKKYYPLSQGLFKRKAGTVKAVDDVSFTIQPGETFGLVGESGCGKSTIAKSVIRAVEPTDGDVIFHLDQPRNLAKLNREELKVARRHIQLVFQDPFSSLNPRHRVRDIIGEPLKVNDVADGKELEDQVGQLMSSVGLRPEYQVRYPHAFSGGQRQRIGIARALAMHPKLIICDEPVSALDVSVQAQILNLLSDLQSEFGLTYLFVSHDLGVVQHISDRVAVMYVGRLVETGPTRKLFEAPQHPYTAALLSASPKPHPRFRRIAPVLTGEVPDPLSAPSGCHFHPRCPYRQPVCEEEFPPLEPVPDSPGQFVACHFASEIELEGVPAV</sequence>
<accession>A0A6B1DP01</accession>
<dbReference type="PANTHER" id="PTHR43776:SF7">
    <property type="entry name" value="D,D-DIPEPTIDE TRANSPORT ATP-BINDING PROTEIN DDPF-RELATED"/>
    <property type="match status" value="1"/>
</dbReference>